<accession>A0A1V0AGZ6</accession>
<dbReference type="AlphaFoldDB" id="A0A1V0AGZ6"/>
<evidence type="ECO:0000313" key="3">
    <source>
        <dbReference type="EMBL" id="AQZ69463.1"/>
    </source>
</evidence>
<reference evidence="4" key="1">
    <citation type="journal article" date="2017" name="Med. Chem. Commun.">
        <title>Nonomuraea sp. ATCC 55076 harbours the largest actinomycete chromosome to date and the kistamicin biosynthetic gene cluster.</title>
        <authorList>
            <person name="Nazari B."/>
            <person name="Forneris C.C."/>
            <person name="Gibson M.I."/>
            <person name="Moon K."/>
            <person name="Schramma K.R."/>
            <person name="Seyedsayamdost M.R."/>
        </authorList>
    </citation>
    <scope>NUCLEOTIDE SEQUENCE [LARGE SCALE GENOMIC DNA]</scope>
    <source>
        <strain evidence="4">ATCC 55076</strain>
    </source>
</reference>
<sequence length="470" mass="52341">MTRHLCCAAEADFVFAQRLFDHIVRQPRRGIATSPGVDIPAVLRHACAGRRRRALRDCALAAFSLSGLFTALGTIAVAIHTLSLAPLRLLPWALGSMLLGNTLVRFVYGLTLNRAITVALRPGHFSPEEAPNPVKPLLRRRIAQIEELTRGNLSIYRKFEPFTGYGQVIGGWSFAIDVTKPRYEGAPTKPFEVHDIRERVAAQVRALNWKGLEVTDRIFVSGRDVWKDDGYVDDTGCPLPGVGDTKIDELLAERDGRARPYTVIRLIGWDGELALTIFLRFAIVQQNLFIEASHSVLTPLQARFHKYDKVRPIRSAWSLAWLAVRSIGLFGGVMDVFGHLSEFVRDRSALAEPAVAPQDRSFNHGASYCVREEASDSRYQRYFQKLDSEMYTKVVEQRIFDAMVEFLDERNVHTGELIERQTTILNNGVLVTGGSSISGSSVAAGDNAQATTHMPAPSDNRSKKGKQKEK</sequence>
<keyword evidence="4" id="KW-1185">Reference proteome</keyword>
<dbReference type="KEGG" id="noa:BKM31_55460"/>
<evidence type="ECO:0000256" key="2">
    <source>
        <dbReference type="SAM" id="Phobius"/>
    </source>
</evidence>
<name>A0A1V0AGZ6_9ACTN</name>
<dbReference type="STRING" id="1909395.BKM31_55460"/>
<keyword evidence="2" id="KW-0812">Transmembrane</keyword>
<evidence type="ECO:0000313" key="4">
    <source>
        <dbReference type="Proteomes" id="UP000190797"/>
    </source>
</evidence>
<protein>
    <submittedName>
        <fullName evidence="3">Uncharacterized protein</fullName>
    </submittedName>
</protein>
<feature type="region of interest" description="Disordered" evidence="1">
    <location>
        <begin position="439"/>
        <end position="470"/>
    </location>
</feature>
<proteinExistence type="predicted"/>
<gene>
    <name evidence="3" type="ORF">BKM31_55460</name>
</gene>
<dbReference type="Proteomes" id="UP000190797">
    <property type="component" value="Chromosome"/>
</dbReference>
<evidence type="ECO:0000256" key="1">
    <source>
        <dbReference type="SAM" id="MobiDB-lite"/>
    </source>
</evidence>
<keyword evidence="2" id="KW-1133">Transmembrane helix</keyword>
<feature type="transmembrane region" description="Helical" evidence="2">
    <location>
        <begin position="60"/>
        <end position="83"/>
    </location>
</feature>
<organism evidence="3 4">
    <name type="scientific">[Actinomadura] parvosata subsp. kistnae</name>
    <dbReference type="NCBI Taxonomy" id="1909395"/>
    <lineage>
        <taxon>Bacteria</taxon>
        <taxon>Bacillati</taxon>
        <taxon>Actinomycetota</taxon>
        <taxon>Actinomycetes</taxon>
        <taxon>Streptosporangiales</taxon>
        <taxon>Streptosporangiaceae</taxon>
        <taxon>Nonomuraea</taxon>
    </lineage>
</organism>
<keyword evidence="2" id="KW-0472">Membrane</keyword>
<dbReference type="EMBL" id="CP017717">
    <property type="protein sequence ID" value="AQZ69463.1"/>
    <property type="molecule type" value="Genomic_DNA"/>
</dbReference>